<sequence length="23" mass="2771">MSYSRQLLASTLMSYSRHQWLVL</sequence>
<protein>
    <submittedName>
        <fullName evidence="1">Uncharacterized protein</fullName>
    </submittedName>
</protein>
<dbReference type="AlphaFoldDB" id="A0A0E9W551"/>
<proteinExistence type="predicted"/>
<dbReference type="EMBL" id="GBXM01023857">
    <property type="protein sequence ID" value="JAH84720.1"/>
    <property type="molecule type" value="Transcribed_RNA"/>
</dbReference>
<evidence type="ECO:0000313" key="1">
    <source>
        <dbReference type="EMBL" id="JAH84720.1"/>
    </source>
</evidence>
<reference evidence="1" key="1">
    <citation type="submission" date="2014-11" db="EMBL/GenBank/DDBJ databases">
        <authorList>
            <person name="Amaro Gonzalez C."/>
        </authorList>
    </citation>
    <scope>NUCLEOTIDE SEQUENCE</scope>
</reference>
<organism evidence="1">
    <name type="scientific">Anguilla anguilla</name>
    <name type="common">European freshwater eel</name>
    <name type="synonym">Muraena anguilla</name>
    <dbReference type="NCBI Taxonomy" id="7936"/>
    <lineage>
        <taxon>Eukaryota</taxon>
        <taxon>Metazoa</taxon>
        <taxon>Chordata</taxon>
        <taxon>Craniata</taxon>
        <taxon>Vertebrata</taxon>
        <taxon>Euteleostomi</taxon>
        <taxon>Actinopterygii</taxon>
        <taxon>Neopterygii</taxon>
        <taxon>Teleostei</taxon>
        <taxon>Anguilliformes</taxon>
        <taxon>Anguillidae</taxon>
        <taxon>Anguilla</taxon>
    </lineage>
</organism>
<reference evidence="1" key="2">
    <citation type="journal article" date="2015" name="Fish Shellfish Immunol.">
        <title>Early steps in the European eel (Anguilla anguilla)-Vibrio vulnificus interaction in the gills: Role of the RtxA13 toxin.</title>
        <authorList>
            <person name="Callol A."/>
            <person name="Pajuelo D."/>
            <person name="Ebbesson L."/>
            <person name="Teles M."/>
            <person name="MacKenzie S."/>
            <person name="Amaro C."/>
        </authorList>
    </citation>
    <scope>NUCLEOTIDE SEQUENCE</scope>
</reference>
<accession>A0A0E9W551</accession>
<name>A0A0E9W551_ANGAN</name>